<evidence type="ECO:0000313" key="5">
    <source>
        <dbReference type="Proteomes" id="UP000199677"/>
    </source>
</evidence>
<dbReference type="OrthoDB" id="9785951at2"/>
<gene>
    <name evidence="4" type="ORF">SAMN04487951_101271</name>
</gene>
<accession>A0A1G9XGB9</accession>
<comment type="cofactor">
    <cofactor evidence="2">
        <name>a divalent metal cation</name>
        <dbReference type="ChEBI" id="CHEBI:60240"/>
    </cofactor>
</comment>
<dbReference type="STRING" id="416873.SAMN04487951_101271"/>
<keyword evidence="5" id="KW-1185">Reference proteome</keyword>
<dbReference type="InterPro" id="IPR029052">
    <property type="entry name" value="Metallo-depent_PP-like"/>
</dbReference>
<dbReference type="InterPro" id="IPR024654">
    <property type="entry name" value="Calcineurin-like_PHP_lpxH"/>
</dbReference>
<evidence type="ECO:0000256" key="2">
    <source>
        <dbReference type="RuleBase" id="RU362039"/>
    </source>
</evidence>
<name>A0A1G9XGB9_9GAMM</name>
<evidence type="ECO:0000259" key="3">
    <source>
        <dbReference type="Pfam" id="PF12850"/>
    </source>
</evidence>
<dbReference type="Pfam" id="PF12850">
    <property type="entry name" value="Metallophos_2"/>
    <property type="match status" value="1"/>
</dbReference>
<dbReference type="GO" id="GO:0046872">
    <property type="term" value="F:metal ion binding"/>
    <property type="evidence" value="ECO:0007669"/>
    <property type="project" value="UniProtKB-KW"/>
</dbReference>
<dbReference type="GO" id="GO:0016787">
    <property type="term" value="F:hydrolase activity"/>
    <property type="evidence" value="ECO:0007669"/>
    <property type="project" value="UniProtKB-UniRule"/>
</dbReference>
<evidence type="ECO:0000256" key="1">
    <source>
        <dbReference type="ARBA" id="ARBA00008950"/>
    </source>
</evidence>
<dbReference type="NCBIfam" id="TIGR00040">
    <property type="entry name" value="yfcE"/>
    <property type="match status" value="1"/>
</dbReference>
<dbReference type="Proteomes" id="UP000199677">
    <property type="component" value="Unassembled WGS sequence"/>
</dbReference>
<reference evidence="5" key="1">
    <citation type="submission" date="2016-10" db="EMBL/GenBank/DDBJ databases">
        <authorList>
            <person name="Varghese N."/>
            <person name="Submissions S."/>
        </authorList>
    </citation>
    <scope>NUCLEOTIDE SEQUENCE [LARGE SCALE GENOMIC DNA]</scope>
    <source>
        <strain evidence="5">CGMCC 1.6494</strain>
    </source>
</reference>
<dbReference type="InterPro" id="IPR000979">
    <property type="entry name" value="Phosphodiesterase_MJ0936/Vps29"/>
</dbReference>
<keyword evidence="2" id="KW-0479">Metal-binding</keyword>
<sequence>MCPPTARYRLTSPIGVISDTHGLLRDEALVLLQGCDLILHLGDVGNKEDDSAILERLDAMAPVHCVRGNIDKASWATRLPMHQDIIVNGQRLHLVHRLEDFDPETPCDAILHGHSHKPRNEYLAGKLLFNPGAAGKRRFKLPITLGKLWIDQRGIRSAIIHLPLYIPGVAAAEH</sequence>
<dbReference type="RefSeq" id="WP_089701712.1">
    <property type="nucleotide sequence ID" value="NZ_FNII01000001.1"/>
</dbReference>
<dbReference type="Gene3D" id="3.60.21.10">
    <property type="match status" value="1"/>
</dbReference>
<dbReference type="SUPFAM" id="SSF56300">
    <property type="entry name" value="Metallo-dependent phosphatases"/>
    <property type="match status" value="1"/>
</dbReference>
<proteinExistence type="inferred from homology"/>
<dbReference type="AlphaFoldDB" id="A0A1G9XGB9"/>
<dbReference type="EMBL" id="FNII01000001">
    <property type="protein sequence ID" value="SDM95882.1"/>
    <property type="molecule type" value="Genomic_DNA"/>
</dbReference>
<feature type="domain" description="Calcineurin-like phosphoesterase" evidence="3">
    <location>
        <begin position="14"/>
        <end position="146"/>
    </location>
</feature>
<protein>
    <recommendedName>
        <fullName evidence="2">Phosphoesterase</fullName>
        <ecNumber evidence="2">3.1.4.-</ecNumber>
    </recommendedName>
</protein>
<evidence type="ECO:0000313" key="4">
    <source>
        <dbReference type="EMBL" id="SDM95882.1"/>
    </source>
</evidence>
<dbReference type="EC" id="3.1.4.-" evidence="2"/>
<comment type="similarity">
    <text evidence="1 2">Belongs to the metallophosphoesterase superfamily. YfcE family.</text>
</comment>
<organism evidence="4 5">
    <name type="scientific">Vreelandella arcis</name>
    <dbReference type="NCBI Taxonomy" id="416873"/>
    <lineage>
        <taxon>Bacteria</taxon>
        <taxon>Pseudomonadati</taxon>
        <taxon>Pseudomonadota</taxon>
        <taxon>Gammaproteobacteria</taxon>
        <taxon>Oceanospirillales</taxon>
        <taxon>Halomonadaceae</taxon>
        <taxon>Vreelandella</taxon>
    </lineage>
</organism>